<dbReference type="AlphaFoldDB" id="A0A1D2K8Q9"/>
<evidence type="ECO:0000313" key="2">
    <source>
        <dbReference type="EMBL" id="SPP25765.1"/>
    </source>
</evidence>
<name>A0A1D2K8Q9_BROTH</name>
<evidence type="ECO:0000313" key="4">
    <source>
        <dbReference type="Proteomes" id="UP000270190"/>
    </source>
</evidence>
<organism evidence="1 3">
    <name type="scientific">Brochothrix thermosphacta</name>
    <name type="common">Microbacterium thermosphactum</name>
    <dbReference type="NCBI Taxonomy" id="2756"/>
    <lineage>
        <taxon>Bacteria</taxon>
        <taxon>Bacillati</taxon>
        <taxon>Bacillota</taxon>
        <taxon>Bacilli</taxon>
        <taxon>Bacillales</taxon>
        <taxon>Listeriaceae</taxon>
        <taxon>Brochothrix</taxon>
    </lineage>
</organism>
<dbReference type="EMBL" id="CP023483">
    <property type="protein sequence ID" value="ATF26404.1"/>
    <property type="molecule type" value="Genomic_DNA"/>
</dbReference>
<accession>A0A1D2K8Q9</accession>
<keyword evidence="3" id="KW-1185">Reference proteome</keyword>
<reference evidence="4" key="3">
    <citation type="submission" date="2018-04" db="EMBL/GenBank/DDBJ databases">
        <authorList>
            <person name="Illikoud N."/>
        </authorList>
    </citation>
    <scope>NUCLEOTIDE SEQUENCE [LARGE SCALE GENOMIC DNA]</scope>
</reference>
<proteinExistence type="predicted"/>
<reference evidence="2" key="2">
    <citation type="submission" date="2018-04" db="EMBL/GenBank/DDBJ databases">
        <authorList>
            <person name="Go L.Y."/>
            <person name="Mitchell J.A."/>
        </authorList>
    </citation>
    <scope>NUCLEOTIDE SEQUENCE</scope>
    <source>
        <strain evidence="2">BSAS1 3</strain>
    </source>
</reference>
<dbReference type="Proteomes" id="UP000270190">
    <property type="component" value="Unassembled WGS sequence"/>
</dbReference>
<evidence type="ECO:0000313" key="3">
    <source>
        <dbReference type="Proteomes" id="UP000243591"/>
    </source>
</evidence>
<evidence type="ECO:0000313" key="1">
    <source>
        <dbReference type="EMBL" id="ATF26404.1"/>
    </source>
</evidence>
<gene>
    <name evidence="2" type="ORF">BTBSAS_10126</name>
    <name evidence="1" type="ORF">CNY62_08435</name>
</gene>
<dbReference type="STRING" id="2756.BFR44_08710"/>
<dbReference type="EMBL" id="OUNC01000001">
    <property type="protein sequence ID" value="SPP25765.1"/>
    <property type="molecule type" value="Genomic_DNA"/>
</dbReference>
<reference evidence="1 3" key="1">
    <citation type="submission" date="2017-09" db="EMBL/GenBank/DDBJ databases">
        <title>Complete Genome Sequences of Two Strains of the Meat Spoilage Bacterium Brochothrix thermosphacta Isolated from Ground Chicken.</title>
        <authorList>
            <person name="Paoli G.C."/>
            <person name="Wijey C."/>
            <person name="Chen C.-Y."/>
            <person name="Nguyen L."/>
            <person name="Yan X."/>
            <person name="Irwin P.L."/>
        </authorList>
    </citation>
    <scope>NUCLEOTIDE SEQUENCE [LARGE SCALE GENOMIC DNA]</scope>
    <source>
        <strain evidence="1 3">BI</strain>
    </source>
</reference>
<protein>
    <submittedName>
        <fullName evidence="1">Uncharacterized protein</fullName>
    </submittedName>
</protein>
<dbReference type="KEGG" id="bths:CNY62_08435"/>
<dbReference type="RefSeq" id="WP_069133556.1">
    <property type="nucleotide sequence ID" value="NZ_CP023483.1"/>
</dbReference>
<sequence length="102" mass="11724">MNKVILKRNKQGRTHILDLGAFFTGNASDYHFKNRTAHSGFVQSIIKTHCKENNIDWHETDIQLALQVGCRILMELEKSQLIKSTQRELIYTLKNKKVGGVL</sequence>
<dbReference type="OrthoDB" id="9863712at2"/>
<dbReference type="Proteomes" id="UP000243591">
    <property type="component" value="Chromosome"/>
</dbReference>